<evidence type="ECO:0000256" key="1">
    <source>
        <dbReference type="SAM" id="Phobius"/>
    </source>
</evidence>
<feature type="transmembrane region" description="Helical" evidence="1">
    <location>
        <begin position="185"/>
        <end position="210"/>
    </location>
</feature>
<keyword evidence="1" id="KW-0472">Membrane</keyword>
<keyword evidence="3" id="KW-1185">Reference proteome</keyword>
<gene>
    <name evidence="2" type="ORF">G6F50_005547</name>
</gene>
<dbReference type="AlphaFoldDB" id="A0A9P6Z451"/>
<keyword evidence="1" id="KW-0812">Transmembrane</keyword>
<feature type="transmembrane region" description="Helical" evidence="1">
    <location>
        <begin position="77"/>
        <end position="96"/>
    </location>
</feature>
<organism evidence="2 3">
    <name type="scientific">Rhizopus delemar</name>
    <dbReference type="NCBI Taxonomy" id="936053"/>
    <lineage>
        <taxon>Eukaryota</taxon>
        <taxon>Fungi</taxon>
        <taxon>Fungi incertae sedis</taxon>
        <taxon>Mucoromycota</taxon>
        <taxon>Mucoromycotina</taxon>
        <taxon>Mucoromycetes</taxon>
        <taxon>Mucorales</taxon>
        <taxon>Mucorineae</taxon>
        <taxon>Rhizopodaceae</taxon>
        <taxon>Rhizopus</taxon>
    </lineage>
</organism>
<dbReference type="EMBL" id="JAANIU010000749">
    <property type="protein sequence ID" value="KAG1570379.1"/>
    <property type="molecule type" value="Genomic_DNA"/>
</dbReference>
<proteinExistence type="predicted"/>
<accession>A0A9P6Z451</accession>
<keyword evidence="1" id="KW-1133">Transmembrane helix</keyword>
<comment type="caution">
    <text evidence="2">The sequence shown here is derived from an EMBL/GenBank/DDBJ whole genome shotgun (WGS) entry which is preliminary data.</text>
</comment>
<evidence type="ECO:0000313" key="3">
    <source>
        <dbReference type="Proteomes" id="UP000740926"/>
    </source>
</evidence>
<sequence length="419" mass="48744">MSIQIKTCFKIPLLTLITLLWKRTVKKSVDMNVPLASHERVYSARFYHLFSLLFIITFTISLAIITGATSGPNPSSVLLQAALFVLVLSINLYLITRQRCYYMQKRKLFGEHDAHINAVYDTRFSQWDKSMWSNWVQIAILVIEFFQLMTFPLRDLITITSFHHSSVSFVLNVGGFMPDMRTPAWYTYSLWTAFAVTLCSMLLGILIHSINLKYPYKLSTRWVRWFIPVAVSQVFHLVQKTYVSLDFTLYSNLASEKENDYQAEDHYLETKSAAVGSRRSYKHYKNTKKEKLFELVYLNGVSVHSATLKLITKSCTANSWMNDFEKEPKDFTERESGNLRSQSLRWILFLPPIVLAEFLLEEEVKLDISPLRKKKFIMLIIRRYIIQGLLPSTIYAQIVKDSVNEISQMSQHITLTLIY</sequence>
<name>A0A9P6Z451_9FUNG</name>
<feature type="transmembrane region" description="Helical" evidence="1">
    <location>
        <begin position="132"/>
        <end position="153"/>
    </location>
</feature>
<evidence type="ECO:0000313" key="2">
    <source>
        <dbReference type="EMBL" id="KAG1570379.1"/>
    </source>
</evidence>
<dbReference type="Proteomes" id="UP000740926">
    <property type="component" value="Unassembled WGS sequence"/>
</dbReference>
<protein>
    <submittedName>
        <fullName evidence="2">Uncharacterized protein</fullName>
    </submittedName>
</protein>
<feature type="transmembrane region" description="Helical" evidence="1">
    <location>
        <begin position="46"/>
        <end position="65"/>
    </location>
</feature>
<reference evidence="2 3" key="1">
    <citation type="journal article" date="2020" name="Microb. Genom.">
        <title>Genetic diversity of clinical and environmental Mucorales isolates obtained from an investigation of mucormycosis cases among solid organ transplant recipients.</title>
        <authorList>
            <person name="Nguyen M.H."/>
            <person name="Kaul D."/>
            <person name="Muto C."/>
            <person name="Cheng S.J."/>
            <person name="Richter R.A."/>
            <person name="Bruno V.M."/>
            <person name="Liu G."/>
            <person name="Beyhan S."/>
            <person name="Sundermann A.J."/>
            <person name="Mounaud S."/>
            <person name="Pasculle A.W."/>
            <person name="Nierman W.C."/>
            <person name="Driscoll E."/>
            <person name="Cumbie R."/>
            <person name="Clancy C.J."/>
            <person name="Dupont C.L."/>
        </authorList>
    </citation>
    <scope>NUCLEOTIDE SEQUENCE [LARGE SCALE GENOMIC DNA]</scope>
    <source>
        <strain evidence="2 3">GL24</strain>
    </source>
</reference>